<name>A0A1G2CD43_9BACT</name>
<gene>
    <name evidence="1" type="ORF">A2945_05280</name>
</gene>
<evidence type="ECO:0000313" key="2">
    <source>
        <dbReference type="Proteomes" id="UP000178880"/>
    </source>
</evidence>
<accession>A0A1G2CD43</accession>
<evidence type="ECO:0008006" key="3">
    <source>
        <dbReference type="Google" id="ProtNLM"/>
    </source>
</evidence>
<comment type="caution">
    <text evidence="1">The sequence shown here is derived from an EMBL/GenBank/DDBJ whole genome shotgun (WGS) entry which is preliminary data.</text>
</comment>
<dbReference type="Proteomes" id="UP000178880">
    <property type="component" value="Unassembled WGS sequence"/>
</dbReference>
<dbReference type="Gene3D" id="3.30.70.60">
    <property type="match status" value="1"/>
</dbReference>
<evidence type="ECO:0000313" key="1">
    <source>
        <dbReference type="EMBL" id="OGY99101.1"/>
    </source>
</evidence>
<reference evidence="1 2" key="1">
    <citation type="journal article" date="2016" name="Nat. Commun.">
        <title>Thousands of microbial genomes shed light on interconnected biogeochemical processes in an aquifer system.</title>
        <authorList>
            <person name="Anantharaman K."/>
            <person name="Brown C.T."/>
            <person name="Hug L.A."/>
            <person name="Sharon I."/>
            <person name="Castelle C.J."/>
            <person name="Probst A.J."/>
            <person name="Thomas B.C."/>
            <person name="Singh A."/>
            <person name="Wilkins M.J."/>
            <person name="Karaoz U."/>
            <person name="Brodie E.L."/>
            <person name="Williams K.H."/>
            <person name="Hubbard S.S."/>
            <person name="Banfield J.F."/>
        </authorList>
    </citation>
    <scope>NUCLEOTIDE SEQUENCE [LARGE SCALE GENOMIC DNA]</scope>
</reference>
<dbReference type="InterPro" id="IPR014717">
    <property type="entry name" value="Transl_elong_EF1B/ribsomal_bS6"/>
</dbReference>
<protein>
    <recommendedName>
        <fullName evidence="3">Type 4 fimbrial biogenesis protein PilO</fullName>
    </recommendedName>
</protein>
<dbReference type="AlphaFoldDB" id="A0A1G2CD43"/>
<dbReference type="STRING" id="1798650.A2945_05280"/>
<organism evidence="1 2">
    <name type="scientific">Candidatus Liptonbacteria bacterium RIFCSPLOWO2_01_FULL_52_25</name>
    <dbReference type="NCBI Taxonomy" id="1798650"/>
    <lineage>
        <taxon>Bacteria</taxon>
        <taxon>Candidatus Liptoniibacteriota</taxon>
    </lineage>
</organism>
<sequence length="185" mass="19934">MFSQKTSTRIIVKNLLRAALAICGALLVVYGTSVQIAATTDSIAEKKTASLFLQKRSQFLADLRLELSEVGTNDAKLARALPPDDNISEFLKTLQDVANRNSIQSSVQVGLPAPLFEKETVAVSGVAYTITLGGTVVTLERYLEEFEALPYFTGISNINISSPSGWEGNSSIAVGALLYARQTNF</sequence>
<dbReference type="EMBL" id="MHLA01000021">
    <property type="protein sequence ID" value="OGY99101.1"/>
    <property type="molecule type" value="Genomic_DNA"/>
</dbReference>
<proteinExistence type="predicted"/>